<feature type="domain" description="ABC transmembrane type-1" evidence="8">
    <location>
        <begin position="73"/>
        <end position="275"/>
    </location>
</feature>
<keyword evidence="4 7" id="KW-0812">Transmembrane</keyword>
<dbReference type="InterPro" id="IPR035906">
    <property type="entry name" value="MetI-like_sf"/>
</dbReference>
<dbReference type="EMBL" id="WNZW01000007">
    <property type="protein sequence ID" value="MUG46719.1"/>
    <property type="molecule type" value="Genomic_DNA"/>
</dbReference>
<dbReference type="InterPro" id="IPR000515">
    <property type="entry name" value="MetI-like"/>
</dbReference>
<dbReference type="Pfam" id="PF00528">
    <property type="entry name" value="BPD_transp_1"/>
    <property type="match status" value="1"/>
</dbReference>
<sequence length="290" mass="32458">MIRNSFEKVIDIVIIVLIGIFSLFCVVPMIHIFALSFSGNRAIMSGEVFLWPVEWNFHSYSAVFGDASMMRSLAITVILVATYTAVALAMTIMAAYALSRRNFKGRNIMFGLIIVTMFFNPGIIPNYLLVKELGLLNSPLSLILPLMINAFLLIIMRTSFSGMPNELEDSAWIDGCGHFRFLLRIVLPLQLPILATIGLYSAVDRWNMFQDALFYINDKNLYPLQLKLYQMVINSQVNDATAQEGFNAATPIPQGIQSASIMFATLPILLVYPWLQKYFISGMLTGAVKG</sequence>
<feature type="transmembrane region" description="Helical" evidence="7">
    <location>
        <begin position="142"/>
        <end position="160"/>
    </location>
</feature>
<accession>A0A7X2Z366</accession>
<dbReference type="PROSITE" id="PS50928">
    <property type="entry name" value="ABC_TM1"/>
    <property type="match status" value="1"/>
</dbReference>
<evidence type="ECO:0000256" key="2">
    <source>
        <dbReference type="ARBA" id="ARBA00022448"/>
    </source>
</evidence>
<dbReference type="PANTHER" id="PTHR43744">
    <property type="entry name" value="ABC TRANSPORTER PERMEASE PROTEIN MG189-RELATED-RELATED"/>
    <property type="match status" value="1"/>
</dbReference>
<proteinExistence type="inferred from homology"/>
<comment type="similarity">
    <text evidence="7">Belongs to the binding-protein-dependent transport system permease family.</text>
</comment>
<dbReference type="Proteomes" id="UP000447876">
    <property type="component" value="Unassembled WGS sequence"/>
</dbReference>
<keyword evidence="2 7" id="KW-0813">Transport</keyword>
<dbReference type="RefSeq" id="WP_330163481.1">
    <property type="nucleotide sequence ID" value="NZ_WNZW01000007.1"/>
</dbReference>
<dbReference type="GO" id="GO:0055085">
    <property type="term" value="P:transmembrane transport"/>
    <property type="evidence" value="ECO:0007669"/>
    <property type="project" value="InterPro"/>
</dbReference>
<organism evidence="9 10">
    <name type="scientific">Paenibacillus woosongensis</name>
    <dbReference type="NCBI Taxonomy" id="307580"/>
    <lineage>
        <taxon>Bacteria</taxon>
        <taxon>Bacillati</taxon>
        <taxon>Bacillota</taxon>
        <taxon>Bacilli</taxon>
        <taxon>Bacillales</taxon>
        <taxon>Paenibacillaceae</taxon>
        <taxon>Paenibacillus</taxon>
    </lineage>
</organism>
<feature type="transmembrane region" description="Helical" evidence="7">
    <location>
        <begin position="181"/>
        <end position="203"/>
    </location>
</feature>
<evidence type="ECO:0000256" key="1">
    <source>
        <dbReference type="ARBA" id="ARBA00004651"/>
    </source>
</evidence>
<dbReference type="GO" id="GO:0005886">
    <property type="term" value="C:plasma membrane"/>
    <property type="evidence" value="ECO:0007669"/>
    <property type="project" value="UniProtKB-SubCell"/>
</dbReference>
<evidence type="ECO:0000256" key="3">
    <source>
        <dbReference type="ARBA" id="ARBA00022475"/>
    </source>
</evidence>
<keyword evidence="3" id="KW-1003">Cell membrane</keyword>
<evidence type="ECO:0000256" key="7">
    <source>
        <dbReference type="RuleBase" id="RU363032"/>
    </source>
</evidence>
<feature type="transmembrane region" description="Helical" evidence="7">
    <location>
        <begin position="73"/>
        <end position="98"/>
    </location>
</feature>
<dbReference type="CDD" id="cd06261">
    <property type="entry name" value="TM_PBP2"/>
    <property type="match status" value="1"/>
</dbReference>
<dbReference type="PANTHER" id="PTHR43744:SF9">
    <property type="entry name" value="POLYGALACTURONAN_RHAMNOGALACTURONAN TRANSPORT SYSTEM PERMEASE PROTEIN YTCP"/>
    <property type="match status" value="1"/>
</dbReference>
<comment type="subcellular location">
    <subcellularLocation>
        <location evidence="1 7">Cell membrane</location>
        <topology evidence="1 7">Multi-pass membrane protein</topology>
    </subcellularLocation>
</comment>
<evidence type="ECO:0000256" key="4">
    <source>
        <dbReference type="ARBA" id="ARBA00022692"/>
    </source>
</evidence>
<comment type="caution">
    <text evidence="9">The sequence shown here is derived from an EMBL/GenBank/DDBJ whole genome shotgun (WGS) entry which is preliminary data.</text>
</comment>
<reference evidence="9 10" key="1">
    <citation type="submission" date="2019-11" db="EMBL/GenBank/DDBJ databases">
        <title>Draft genome sequences of five Paenibacillus species of dairy origin.</title>
        <authorList>
            <person name="Olajide A.M."/>
            <person name="Chen S."/>
            <person name="Lapointe G."/>
        </authorList>
    </citation>
    <scope>NUCLEOTIDE SEQUENCE [LARGE SCALE GENOMIC DNA]</scope>
    <source>
        <strain evidence="9 10">12CR55</strain>
    </source>
</reference>
<evidence type="ECO:0000313" key="10">
    <source>
        <dbReference type="Proteomes" id="UP000447876"/>
    </source>
</evidence>
<feature type="transmembrane region" description="Helical" evidence="7">
    <location>
        <begin position="110"/>
        <end position="130"/>
    </location>
</feature>
<feature type="transmembrane region" description="Helical" evidence="7">
    <location>
        <begin position="12"/>
        <end position="34"/>
    </location>
</feature>
<feature type="transmembrane region" description="Helical" evidence="7">
    <location>
        <begin position="256"/>
        <end position="275"/>
    </location>
</feature>
<protein>
    <submittedName>
        <fullName evidence="9">ABC transporter permease subunit</fullName>
    </submittedName>
</protein>
<evidence type="ECO:0000256" key="5">
    <source>
        <dbReference type="ARBA" id="ARBA00022989"/>
    </source>
</evidence>
<dbReference type="Gene3D" id="1.10.3720.10">
    <property type="entry name" value="MetI-like"/>
    <property type="match status" value="1"/>
</dbReference>
<keyword evidence="5 7" id="KW-1133">Transmembrane helix</keyword>
<gene>
    <name evidence="9" type="ORF">GNP95_17160</name>
</gene>
<name>A0A7X2Z366_9BACL</name>
<dbReference type="AlphaFoldDB" id="A0A7X2Z366"/>
<keyword evidence="6 7" id="KW-0472">Membrane</keyword>
<evidence type="ECO:0000313" key="9">
    <source>
        <dbReference type="EMBL" id="MUG46719.1"/>
    </source>
</evidence>
<dbReference type="SUPFAM" id="SSF161098">
    <property type="entry name" value="MetI-like"/>
    <property type="match status" value="1"/>
</dbReference>
<evidence type="ECO:0000256" key="6">
    <source>
        <dbReference type="ARBA" id="ARBA00023136"/>
    </source>
</evidence>
<evidence type="ECO:0000259" key="8">
    <source>
        <dbReference type="PROSITE" id="PS50928"/>
    </source>
</evidence>